<evidence type="ECO:0000313" key="3">
    <source>
        <dbReference type="Proteomes" id="UP000693672"/>
    </source>
</evidence>
<sequence>MRMIGIALMATALLLGGCAQQKSVQNDTKMQTLQKTVGRDRLLHTFSQIAPPPMGKEMIDQQDDQLITWIKQVDDWTYRVLSSPVTGEMDTYAMREMRIHLTQVYSADMAERLITGFYRYDPTSTTYKANSTRAMLNLRSEWGQYEVRKTQPAQGQYKIWLQGATNFDHARSVMHHESVYQVKENRLIITEFKTTA</sequence>
<comment type="caution">
    <text evidence="2">The sequence shown here is derived from an EMBL/GenBank/DDBJ whole genome shotgun (WGS) entry which is preliminary data.</text>
</comment>
<name>A0A916NJV1_9BACL</name>
<accession>A0A916NJV1</accession>
<dbReference type="Proteomes" id="UP000693672">
    <property type="component" value="Unassembled WGS sequence"/>
</dbReference>
<dbReference type="PROSITE" id="PS51257">
    <property type="entry name" value="PROKAR_LIPOPROTEIN"/>
    <property type="match status" value="1"/>
</dbReference>
<keyword evidence="3" id="KW-1185">Reference proteome</keyword>
<feature type="signal peptide" evidence="1">
    <location>
        <begin position="1"/>
        <end position="21"/>
    </location>
</feature>
<evidence type="ECO:0000313" key="2">
    <source>
        <dbReference type="EMBL" id="CAG7633458.1"/>
    </source>
</evidence>
<keyword evidence="1" id="KW-0732">Signal</keyword>
<protein>
    <submittedName>
        <fullName evidence="2">Uncharacterized protein</fullName>
    </submittedName>
</protein>
<evidence type="ECO:0000256" key="1">
    <source>
        <dbReference type="SAM" id="SignalP"/>
    </source>
</evidence>
<feature type="chain" id="PRO_5036720852" evidence="1">
    <location>
        <begin position="22"/>
        <end position="196"/>
    </location>
</feature>
<dbReference type="RefSeq" id="WP_218093220.1">
    <property type="nucleotide sequence ID" value="NZ_CAJVAS010000015.1"/>
</dbReference>
<reference evidence="2" key="1">
    <citation type="submission" date="2021-06" db="EMBL/GenBank/DDBJ databases">
        <authorList>
            <person name="Criscuolo A."/>
        </authorList>
    </citation>
    <scope>NUCLEOTIDE SEQUENCE</scope>
    <source>
        <strain evidence="2">CIP111600</strain>
    </source>
</reference>
<dbReference type="EMBL" id="CAJVAS010000015">
    <property type="protein sequence ID" value="CAG7633458.1"/>
    <property type="molecule type" value="Genomic_DNA"/>
</dbReference>
<gene>
    <name evidence="2" type="ORF">PAESOLCIP111_03467</name>
</gene>
<proteinExistence type="predicted"/>
<organism evidence="2 3">
    <name type="scientific">Paenibacillus solanacearum</name>
    <dbReference type="NCBI Taxonomy" id="2048548"/>
    <lineage>
        <taxon>Bacteria</taxon>
        <taxon>Bacillati</taxon>
        <taxon>Bacillota</taxon>
        <taxon>Bacilli</taxon>
        <taxon>Bacillales</taxon>
        <taxon>Paenibacillaceae</taxon>
        <taxon>Paenibacillus</taxon>
    </lineage>
</organism>
<dbReference type="AlphaFoldDB" id="A0A916NJV1"/>